<dbReference type="EMBL" id="FRBT01000001">
    <property type="protein sequence ID" value="SHL33468.1"/>
    <property type="molecule type" value="Genomic_DNA"/>
</dbReference>
<dbReference type="SUPFAM" id="SSF53649">
    <property type="entry name" value="Alkaline phosphatase-like"/>
    <property type="match status" value="1"/>
</dbReference>
<proteinExistence type="predicted"/>
<dbReference type="InterPro" id="IPR006558">
    <property type="entry name" value="LamG-like"/>
</dbReference>
<keyword evidence="2" id="KW-1015">Disulfide bond</keyword>
<dbReference type="InterPro" id="IPR013320">
    <property type="entry name" value="ConA-like_dom_sf"/>
</dbReference>
<accession>A0A1M6ZSK1</accession>
<keyword evidence="1 3" id="KW-0732">Signal</keyword>
<dbReference type="Gene3D" id="2.60.120.200">
    <property type="match status" value="1"/>
</dbReference>
<dbReference type="AlphaFoldDB" id="A0A1M6ZSK1"/>
<dbReference type="InterPro" id="IPR032309">
    <property type="entry name" value="DUF4983"/>
</dbReference>
<evidence type="ECO:0000313" key="6">
    <source>
        <dbReference type="Proteomes" id="UP000184028"/>
    </source>
</evidence>
<dbReference type="InterPro" id="IPR002591">
    <property type="entry name" value="Phosphodiest/P_Trfase"/>
</dbReference>
<dbReference type="Proteomes" id="UP000184028">
    <property type="component" value="Unassembled WGS sequence"/>
</dbReference>
<evidence type="ECO:0000256" key="2">
    <source>
        <dbReference type="ARBA" id="ARBA00023157"/>
    </source>
</evidence>
<protein>
    <submittedName>
        <fullName evidence="5">Type I phosphodiesterase / nucleotide pyrophosphatase</fullName>
    </submittedName>
</protein>
<dbReference type="Gene3D" id="3.40.720.10">
    <property type="entry name" value="Alkaline Phosphatase, subunit A"/>
    <property type="match status" value="1"/>
</dbReference>
<dbReference type="RefSeq" id="WP_068841062.1">
    <property type="nucleotide sequence ID" value="NZ_FRBT01000001.1"/>
</dbReference>
<sequence length="560" mass="60171">MKKIFRLSYVTILASVLLVTSCTNDTTLASDENAVNAKTISKTGKSALSSGTKKLLIIGIDGCRGDALMAANTPNVHGLLSNSVYSLDALTEAPTWSGNGWSTMLSGVTHLKHGVTDNSFSSPNFGTYPNFLKRLETYNSGLKTMSIVHWAPINTYIVDGIDVEKTLTTDLAVKNEVVSALTNDNPDALFLHFDDVDHAGHSYGFSINVPQYKSSIETTDGYIGEILTALKNRPNYANEDWLVIVAPDHGGIVTGSTGSHGGTSYEERNIFTIFNNKNFTSTKIEKPVDPATSVTGKFANFNTNSIYVSTNNALYNFGTSSFTVECRIKTSGYSSDPSIVSNKNWVSGKNRGFVICANTGGTWKVNIGDTQNRVDISGGTINDGKWHHLTLVVDRSAKLVKTYQDGAFVGQATIVDSFGSLTSGLPFAVGQDGTLTYGANVNGNIAEVRVWNKALYEASIFNYTCSSVTSSHPDYLNLIGYWKGDNGSGNSFTDSSSKQVNLIFPATPTWTTSTASLKCGTATGVVPKMVDIAYSSLQWFGVPINSGWSLDGRSWLPAGN</sequence>
<feature type="signal peptide" evidence="3">
    <location>
        <begin position="1"/>
        <end position="29"/>
    </location>
</feature>
<dbReference type="Pfam" id="PF01663">
    <property type="entry name" value="Phosphodiest"/>
    <property type="match status" value="2"/>
</dbReference>
<dbReference type="PANTHER" id="PTHR10151">
    <property type="entry name" value="ECTONUCLEOTIDE PYROPHOSPHATASE/PHOSPHODIESTERASE"/>
    <property type="match status" value="1"/>
</dbReference>
<dbReference type="OrthoDB" id="279982at2"/>
<dbReference type="GO" id="GO:0004553">
    <property type="term" value="F:hydrolase activity, hydrolyzing O-glycosyl compounds"/>
    <property type="evidence" value="ECO:0007669"/>
    <property type="project" value="UniProtKB-ARBA"/>
</dbReference>
<evidence type="ECO:0000259" key="4">
    <source>
        <dbReference type="SMART" id="SM00560"/>
    </source>
</evidence>
<reference evidence="6" key="1">
    <citation type="submission" date="2016-11" db="EMBL/GenBank/DDBJ databases">
        <authorList>
            <person name="Varghese N."/>
            <person name="Submissions S."/>
        </authorList>
    </citation>
    <scope>NUCLEOTIDE SEQUENCE [LARGE SCALE GENOMIC DNA]</scope>
    <source>
        <strain evidence="6">DSM 24724</strain>
    </source>
</reference>
<gene>
    <name evidence="5" type="ORF">SAMN05444484_1011144</name>
</gene>
<feature type="domain" description="LamG-like jellyroll fold" evidence="4">
    <location>
        <begin position="320"/>
        <end position="458"/>
    </location>
</feature>
<dbReference type="Pfam" id="PF16356">
    <property type="entry name" value="DUF4983"/>
    <property type="match status" value="1"/>
</dbReference>
<dbReference type="InterPro" id="IPR017850">
    <property type="entry name" value="Alkaline_phosphatase_core_sf"/>
</dbReference>
<dbReference type="Pfam" id="PF13385">
    <property type="entry name" value="Laminin_G_3"/>
    <property type="match status" value="1"/>
</dbReference>
<dbReference type="STRING" id="946677.SAMN05444484_1011144"/>
<evidence type="ECO:0000313" key="5">
    <source>
        <dbReference type="EMBL" id="SHL33468.1"/>
    </source>
</evidence>
<dbReference type="PROSITE" id="PS51257">
    <property type="entry name" value="PROKAR_LIPOPROTEIN"/>
    <property type="match status" value="1"/>
</dbReference>
<dbReference type="PANTHER" id="PTHR10151:SF120">
    <property type="entry name" value="BIS(5'-ADENOSYL)-TRIPHOSPHATASE"/>
    <property type="match status" value="1"/>
</dbReference>
<dbReference type="SMART" id="SM00560">
    <property type="entry name" value="LamGL"/>
    <property type="match status" value="1"/>
</dbReference>
<organism evidence="5 6">
    <name type="scientific">Flavobacterium chilense</name>
    <dbReference type="NCBI Taxonomy" id="946677"/>
    <lineage>
        <taxon>Bacteria</taxon>
        <taxon>Pseudomonadati</taxon>
        <taxon>Bacteroidota</taxon>
        <taxon>Flavobacteriia</taxon>
        <taxon>Flavobacteriales</taxon>
        <taxon>Flavobacteriaceae</taxon>
        <taxon>Flavobacterium</taxon>
    </lineage>
</organism>
<name>A0A1M6ZSK1_9FLAO</name>
<evidence type="ECO:0000256" key="3">
    <source>
        <dbReference type="SAM" id="SignalP"/>
    </source>
</evidence>
<dbReference type="GO" id="GO:0005975">
    <property type="term" value="P:carbohydrate metabolic process"/>
    <property type="evidence" value="ECO:0007669"/>
    <property type="project" value="UniProtKB-ARBA"/>
</dbReference>
<dbReference type="SUPFAM" id="SSF49899">
    <property type="entry name" value="Concanavalin A-like lectins/glucanases"/>
    <property type="match status" value="1"/>
</dbReference>
<evidence type="ECO:0000256" key="1">
    <source>
        <dbReference type="ARBA" id="ARBA00022729"/>
    </source>
</evidence>
<feature type="chain" id="PRO_5009923411" evidence="3">
    <location>
        <begin position="30"/>
        <end position="560"/>
    </location>
</feature>
<keyword evidence="6" id="KW-1185">Reference proteome</keyword>